<feature type="region of interest" description="Disordered" evidence="1">
    <location>
        <begin position="27"/>
        <end position="51"/>
    </location>
</feature>
<gene>
    <name evidence="2" type="ORF">KFK09_022833</name>
</gene>
<reference evidence="2" key="1">
    <citation type="journal article" date="2022" name="Front. Genet.">
        <title>Chromosome-Scale Assembly of the Dendrobium nobile Genome Provides Insights Into the Molecular Mechanism of the Biosynthesis of the Medicinal Active Ingredient of Dendrobium.</title>
        <authorList>
            <person name="Xu Q."/>
            <person name="Niu S.-C."/>
            <person name="Li K.-L."/>
            <person name="Zheng P.-J."/>
            <person name="Zhang X.-J."/>
            <person name="Jia Y."/>
            <person name="Liu Y."/>
            <person name="Niu Y.-X."/>
            <person name="Yu L.-H."/>
            <person name="Chen D.-F."/>
            <person name="Zhang G.-Q."/>
        </authorList>
    </citation>
    <scope>NUCLEOTIDE SEQUENCE</scope>
    <source>
        <tissue evidence="2">Leaf</tissue>
    </source>
</reference>
<evidence type="ECO:0000313" key="2">
    <source>
        <dbReference type="EMBL" id="KAI0496514.1"/>
    </source>
</evidence>
<dbReference type="Proteomes" id="UP000829196">
    <property type="component" value="Unassembled WGS sequence"/>
</dbReference>
<proteinExistence type="predicted"/>
<sequence>MGEGLRSRGDRKGNLSAWVGLCELEGEESMDVRPSSWIPEPERESKRASFP</sequence>
<comment type="caution">
    <text evidence="2">The sequence shown here is derived from an EMBL/GenBank/DDBJ whole genome shotgun (WGS) entry which is preliminary data.</text>
</comment>
<evidence type="ECO:0000256" key="1">
    <source>
        <dbReference type="SAM" id="MobiDB-lite"/>
    </source>
</evidence>
<evidence type="ECO:0000313" key="3">
    <source>
        <dbReference type="Proteomes" id="UP000829196"/>
    </source>
</evidence>
<accession>A0A8T3AKE8</accession>
<organism evidence="2 3">
    <name type="scientific">Dendrobium nobile</name>
    <name type="common">Orchid</name>
    <dbReference type="NCBI Taxonomy" id="94219"/>
    <lineage>
        <taxon>Eukaryota</taxon>
        <taxon>Viridiplantae</taxon>
        <taxon>Streptophyta</taxon>
        <taxon>Embryophyta</taxon>
        <taxon>Tracheophyta</taxon>
        <taxon>Spermatophyta</taxon>
        <taxon>Magnoliopsida</taxon>
        <taxon>Liliopsida</taxon>
        <taxon>Asparagales</taxon>
        <taxon>Orchidaceae</taxon>
        <taxon>Epidendroideae</taxon>
        <taxon>Malaxideae</taxon>
        <taxon>Dendrobiinae</taxon>
        <taxon>Dendrobium</taxon>
    </lineage>
</organism>
<protein>
    <submittedName>
        <fullName evidence="2">Uncharacterized protein</fullName>
    </submittedName>
</protein>
<feature type="compositionally biased region" description="Basic and acidic residues" evidence="1">
    <location>
        <begin position="40"/>
        <end position="51"/>
    </location>
</feature>
<dbReference type="AlphaFoldDB" id="A0A8T3AKE8"/>
<dbReference type="EMBL" id="JAGYWB010000016">
    <property type="protein sequence ID" value="KAI0496514.1"/>
    <property type="molecule type" value="Genomic_DNA"/>
</dbReference>
<keyword evidence="3" id="KW-1185">Reference proteome</keyword>
<name>A0A8T3AKE8_DENNO</name>